<proteinExistence type="predicted"/>
<reference evidence="1 2" key="1">
    <citation type="submission" date="2024-01" db="EMBL/GenBank/DDBJ databases">
        <title>The complete chloroplast genome sequence of Lithospermum erythrorhizon: insights into the phylogenetic relationship among Boraginaceae species and the maternal lineages of purple gromwells.</title>
        <authorList>
            <person name="Okada T."/>
            <person name="Watanabe K."/>
        </authorList>
    </citation>
    <scope>NUCLEOTIDE SEQUENCE [LARGE SCALE GENOMIC DNA]</scope>
</reference>
<organism evidence="1 2">
    <name type="scientific">Lithospermum erythrorhizon</name>
    <name type="common">Purple gromwell</name>
    <name type="synonym">Lithospermum officinale var. erythrorhizon</name>
    <dbReference type="NCBI Taxonomy" id="34254"/>
    <lineage>
        <taxon>Eukaryota</taxon>
        <taxon>Viridiplantae</taxon>
        <taxon>Streptophyta</taxon>
        <taxon>Embryophyta</taxon>
        <taxon>Tracheophyta</taxon>
        <taxon>Spermatophyta</taxon>
        <taxon>Magnoliopsida</taxon>
        <taxon>eudicotyledons</taxon>
        <taxon>Gunneridae</taxon>
        <taxon>Pentapetalae</taxon>
        <taxon>asterids</taxon>
        <taxon>lamiids</taxon>
        <taxon>Boraginales</taxon>
        <taxon>Boraginaceae</taxon>
        <taxon>Boraginoideae</taxon>
        <taxon>Lithospermeae</taxon>
        <taxon>Lithospermum</taxon>
    </lineage>
</organism>
<sequence length="70" mass="7384">MFRRTSTKESRTDRNGEMFQLEMGNVGSFLDGINFSVAINSATIAAAATIADVVSGCYDGPCCSVSFHAG</sequence>
<comment type="caution">
    <text evidence="1">The sequence shown here is derived from an EMBL/GenBank/DDBJ whole genome shotgun (WGS) entry which is preliminary data.</text>
</comment>
<dbReference type="EMBL" id="BAABME010000699">
    <property type="protein sequence ID" value="GAA0144814.1"/>
    <property type="molecule type" value="Genomic_DNA"/>
</dbReference>
<evidence type="ECO:0000313" key="2">
    <source>
        <dbReference type="Proteomes" id="UP001454036"/>
    </source>
</evidence>
<name>A0AAV3P016_LITER</name>
<protein>
    <submittedName>
        <fullName evidence="1">Uncharacterized protein</fullName>
    </submittedName>
</protein>
<evidence type="ECO:0000313" key="1">
    <source>
        <dbReference type="EMBL" id="GAA0144814.1"/>
    </source>
</evidence>
<dbReference type="Proteomes" id="UP001454036">
    <property type="component" value="Unassembled WGS sequence"/>
</dbReference>
<keyword evidence="2" id="KW-1185">Reference proteome</keyword>
<dbReference type="AlphaFoldDB" id="A0AAV3P016"/>
<gene>
    <name evidence="1" type="ORF">LIER_05160</name>
</gene>
<accession>A0AAV3P016</accession>